<dbReference type="KEGG" id="rcf:Poly24_31980"/>
<protein>
    <submittedName>
        <fullName evidence="1">Uncharacterized protein</fullName>
    </submittedName>
</protein>
<keyword evidence="2" id="KW-1185">Reference proteome</keyword>
<name>A0A518JVA7_9BACT</name>
<accession>A0A518JVA7</accession>
<dbReference type="Proteomes" id="UP000315082">
    <property type="component" value="Chromosome"/>
</dbReference>
<dbReference type="EMBL" id="CP036348">
    <property type="protein sequence ID" value="QDV69482.1"/>
    <property type="molecule type" value="Genomic_DNA"/>
</dbReference>
<gene>
    <name evidence="1" type="ORF">Poly24_31980</name>
</gene>
<dbReference type="AlphaFoldDB" id="A0A518JVA7"/>
<evidence type="ECO:0000313" key="2">
    <source>
        <dbReference type="Proteomes" id="UP000315082"/>
    </source>
</evidence>
<reference evidence="1 2" key="1">
    <citation type="submission" date="2019-02" db="EMBL/GenBank/DDBJ databases">
        <title>Deep-cultivation of Planctomycetes and their phenomic and genomic characterization uncovers novel biology.</title>
        <authorList>
            <person name="Wiegand S."/>
            <person name="Jogler M."/>
            <person name="Boedeker C."/>
            <person name="Pinto D."/>
            <person name="Vollmers J."/>
            <person name="Rivas-Marin E."/>
            <person name="Kohn T."/>
            <person name="Peeters S.H."/>
            <person name="Heuer A."/>
            <person name="Rast P."/>
            <person name="Oberbeckmann S."/>
            <person name="Bunk B."/>
            <person name="Jeske O."/>
            <person name="Meyerdierks A."/>
            <person name="Storesund J.E."/>
            <person name="Kallscheuer N."/>
            <person name="Luecker S."/>
            <person name="Lage O.M."/>
            <person name="Pohl T."/>
            <person name="Merkel B.J."/>
            <person name="Hornburger P."/>
            <person name="Mueller R.-W."/>
            <person name="Bruemmer F."/>
            <person name="Labrenz M."/>
            <person name="Spormann A.M."/>
            <person name="Op den Camp H."/>
            <person name="Overmann J."/>
            <person name="Amann R."/>
            <person name="Jetten M.S.M."/>
            <person name="Mascher T."/>
            <person name="Medema M.H."/>
            <person name="Devos D.P."/>
            <person name="Kaster A.-K."/>
            <person name="Ovreas L."/>
            <person name="Rohde M."/>
            <person name="Galperin M.Y."/>
            <person name="Jogler C."/>
        </authorList>
    </citation>
    <scope>NUCLEOTIDE SEQUENCE [LARGE SCALE GENOMIC DNA]</scope>
    <source>
        <strain evidence="1 2">Poly24</strain>
    </source>
</reference>
<evidence type="ECO:0000313" key="1">
    <source>
        <dbReference type="EMBL" id="QDV69482.1"/>
    </source>
</evidence>
<sequence>MATGFGTPNALKLHGAMRHSILNNHLRAWEKPGFAMARLFVRLNFPTRSK</sequence>
<proteinExistence type="predicted"/>
<organism evidence="1 2">
    <name type="scientific">Rosistilla carotiformis</name>
    <dbReference type="NCBI Taxonomy" id="2528017"/>
    <lineage>
        <taxon>Bacteria</taxon>
        <taxon>Pseudomonadati</taxon>
        <taxon>Planctomycetota</taxon>
        <taxon>Planctomycetia</taxon>
        <taxon>Pirellulales</taxon>
        <taxon>Pirellulaceae</taxon>
        <taxon>Rosistilla</taxon>
    </lineage>
</organism>